<accession>A0A367IK04</accession>
<protein>
    <submittedName>
        <fullName evidence="2">Uncharacterized protein</fullName>
    </submittedName>
</protein>
<feature type="compositionally biased region" description="Basic and acidic residues" evidence="1">
    <location>
        <begin position="104"/>
        <end position="116"/>
    </location>
</feature>
<dbReference type="EMBL" id="PJQM01007556">
    <property type="protein sequence ID" value="RCH78017.1"/>
    <property type="molecule type" value="Genomic_DNA"/>
</dbReference>
<feature type="compositionally biased region" description="Polar residues" evidence="1">
    <location>
        <begin position="77"/>
        <end position="87"/>
    </location>
</feature>
<evidence type="ECO:0000313" key="3">
    <source>
        <dbReference type="Proteomes" id="UP000253551"/>
    </source>
</evidence>
<evidence type="ECO:0000256" key="1">
    <source>
        <dbReference type="SAM" id="MobiDB-lite"/>
    </source>
</evidence>
<sequence length="208" mass="21982">MVSTAPCQDNESTTESHSMDGSSQSTGTPMHSMEASNHVTSKPMDSQMAPSNDQKMSNEIKPCHVTMCDDAHDTKQVKTTNNDTSNMVPDAKQVKSTQEEPYDDNDKVSLDTEPKVVSDSGSSVNQIQNGLVNIAAGDHIGTKNVDLRHIISNIASPKTDSCDACASSDAGSQSKSVNQVQNGLINIAAGDHIGADNVSATKVVHNVL</sequence>
<feature type="region of interest" description="Disordered" evidence="1">
    <location>
        <begin position="76"/>
        <end position="123"/>
    </location>
</feature>
<proteinExistence type="predicted"/>
<dbReference type="Proteomes" id="UP000253551">
    <property type="component" value="Unassembled WGS sequence"/>
</dbReference>
<feature type="compositionally biased region" description="Polar residues" evidence="1">
    <location>
        <begin position="1"/>
        <end position="55"/>
    </location>
</feature>
<gene>
    <name evidence="2" type="ORF">CU098_000034</name>
</gene>
<name>A0A367IK04_RHIST</name>
<reference evidence="2 3" key="1">
    <citation type="journal article" date="2018" name="G3 (Bethesda)">
        <title>Phylogenetic and Phylogenomic Definition of Rhizopus Species.</title>
        <authorList>
            <person name="Gryganskyi A.P."/>
            <person name="Golan J."/>
            <person name="Dolatabadi S."/>
            <person name="Mondo S."/>
            <person name="Robb S."/>
            <person name="Idnurm A."/>
            <person name="Muszewska A."/>
            <person name="Steczkiewicz K."/>
            <person name="Masonjones S."/>
            <person name="Liao H.L."/>
            <person name="Gajdeczka M.T."/>
            <person name="Anike F."/>
            <person name="Vuek A."/>
            <person name="Anishchenko I.M."/>
            <person name="Voigt K."/>
            <person name="de Hoog G.S."/>
            <person name="Smith M.E."/>
            <person name="Heitman J."/>
            <person name="Vilgalys R."/>
            <person name="Stajich J.E."/>
        </authorList>
    </citation>
    <scope>NUCLEOTIDE SEQUENCE [LARGE SCALE GENOMIC DNA]</scope>
    <source>
        <strain evidence="2 3">LSU 92-RS-03</strain>
    </source>
</reference>
<organism evidence="2 3">
    <name type="scientific">Rhizopus stolonifer</name>
    <name type="common">Rhizopus nigricans</name>
    <dbReference type="NCBI Taxonomy" id="4846"/>
    <lineage>
        <taxon>Eukaryota</taxon>
        <taxon>Fungi</taxon>
        <taxon>Fungi incertae sedis</taxon>
        <taxon>Mucoromycota</taxon>
        <taxon>Mucoromycotina</taxon>
        <taxon>Mucoromycetes</taxon>
        <taxon>Mucorales</taxon>
        <taxon>Mucorineae</taxon>
        <taxon>Rhizopodaceae</taxon>
        <taxon>Rhizopus</taxon>
    </lineage>
</organism>
<evidence type="ECO:0000313" key="2">
    <source>
        <dbReference type="EMBL" id="RCH78017.1"/>
    </source>
</evidence>
<dbReference type="AlphaFoldDB" id="A0A367IK04"/>
<keyword evidence="3" id="KW-1185">Reference proteome</keyword>
<feature type="region of interest" description="Disordered" evidence="1">
    <location>
        <begin position="1"/>
        <end position="58"/>
    </location>
</feature>
<comment type="caution">
    <text evidence="2">The sequence shown here is derived from an EMBL/GenBank/DDBJ whole genome shotgun (WGS) entry which is preliminary data.</text>
</comment>